<dbReference type="eggNOG" id="COG2842">
    <property type="taxonomic scope" value="Bacteria"/>
</dbReference>
<protein>
    <submittedName>
        <fullName evidence="2">Tn7 transposition protein C</fullName>
    </submittedName>
</protein>
<keyword evidence="3" id="KW-1185">Reference proteome</keyword>
<dbReference type="OrthoDB" id="5593847at2"/>
<accession>A0A089WNZ3</accession>
<dbReference type="AlphaFoldDB" id="A0A089WNZ3"/>
<dbReference type="SUPFAM" id="SSF52540">
    <property type="entry name" value="P-loop containing nucleoside triphosphate hydrolases"/>
    <property type="match status" value="1"/>
</dbReference>
<dbReference type="RefSeq" id="WP_038411514.1">
    <property type="nucleotide sequence ID" value="NZ_CP009455.1"/>
</dbReference>
<name>A0A089WNZ3_9PSED</name>
<evidence type="ECO:0000313" key="3">
    <source>
        <dbReference type="Proteomes" id="UP000029493"/>
    </source>
</evidence>
<dbReference type="Proteomes" id="UP000029493">
    <property type="component" value="Chromosome"/>
</dbReference>
<evidence type="ECO:0000313" key="2">
    <source>
        <dbReference type="EMBL" id="AIR88864.1"/>
    </source>
</evidence>
<dbReference type="STRING" id="157783.LK03_06115"/>
<dbReference type="Pfam" id="PF13401">
    <property type="entry name" value="AAA_22"/>
    <property type="match status" value="1"/>
</dbReference>
<dbReference type="GO" id="GO:0016887">
    <property type="term" value="F:ATP hydrolysis activity"/>
    <property type="evidence" value="ECO:0007669"/>
    <property type="project" value="InterPro"/>
</dbReference>
<organism evidence="2 3">
    <name type="scientific">Pseudomonas cremoricolorata</name>
    <dbReference type="NCBI Taxonomy" id="157783"/>
    <lineage>
        <taxon>Bacteria</taxon>
        <taxon>Pseudomonadati</taxon>
        <taxon>Pseudomonadota</taxon>
        <taxon>Gammaproteobacteria</taxon>
        <taxon>Pseudomonadales</taxon>
        <taxon>Pseudomonadaceae</taxon>
        <taxon>Pseudomonas</taxon>
    </lineage>
</organism>
<sequence length="482" mass="54084">MSDFSFAPAEYSPTGMPQYDGNPLIECLPRILSDIDVVRRVGNLPKKPDDAERALEPKLRGHGINRMKDIVVPFEIHLRLEDLFSQLIRYGYTGRNPLLASTVRYRLPSSAEVRGHGFMSSAETLTLIGLSGMGKTTALNSIARLYPQVISHSQYKEQIFIETQVVWLKIECPHDGSLRGFCVAFFAALDSALGIEKYSRKGAAGNSISVMLQHISQLCKTFFIGALIIDEMQHLCSSRGGQDREKLLNFFVTLSNDAGVPLVYVGTNAMLPLFSGVLRNARRAAGMGPIAFDRFSEDDPFWAHLVSQLWAYDWTTSRAPLSDELLSKIYDLSQGNTDFLAKLLMLAQRHVIWEDIDSITPAVLQQVYDNQMRLLHKPIEALRSGDPLQIADFEDMMPTKDQIAQMMNYDLARRADRSHLSLLTQASIAPVSEYEDKDAPKVASRPLVPVEDGVVKKAHFIKEKDVQTQLEQHGWVDKDATW</sequence>
<evidence type="ECO:0000259" key="1">
    <source>
        <dbReference type="SMART" id="SM00382"/>
    </source>
</evidence>
<reference evidence="2 3" key="1">
    <citation type="submission" date="2014-09" db="EMBL/GenBank/DDBJ databases">
        <authorList>
            <person name="Chan K.-G."/>
        </authorList>
    </citation>
    <scope>NUCLEOTIDE SEQUENCE [LARGE SCALE GENOMIC DNA]</scope>
    <source>
        <strain evidence="2 3">ND07</strain>
    </source>
</reference>
<feature type="domain" description="AAA+ ATPase" evidence="1">
    <location>
        <begin position="121"/>
        <end position="285"/>
    </location>
</feature>
<dbReference type="KEGG" id="psw:LK03_06115"/>
<gene>
    <name evidence="2" type="ORF">LK03_06115</name>
</gene>
<dbReference type="EMBL" id="CP009455">
    <property type="protein sequence ID" value="AIR88864.1"/>
    <property type="molecule type" value="Genomic_DNA"/>
</dbReference>
<proteinExistence type="predicted"/>
<dbReference type="Gene3D" id="3.40.50.300">
    <property type="entry name" value="P-loop containing nucleotide triphosphate hydrolases"/>
    <property type="match status" value="1"/>
</dbReference>
<dbReference type="InterPro" id="IPR049945">
    <property type="entry name" value="AAA_22"/>
</dbReference>
<dbReference type="InterPro" id="IPR027417">
    <property type="entry name" value="P-loop_NTPase"/>
</dbReference>
<dbReference type="SMART" id="SM00382">
    <property type="entry name" value="AAA"/>
    <property type="match status" value="1"/>
</dbReference>
<dbReference type="InterPro" id="IPR003593">
    <property type="entry name" value="AAA+_ATPase"/>
</dbReference>